<keyword evidence="1" id="KW-1133">Transmembrane helix</keyword>
<dbReference type="KEGG" id="tje:TJEJU_3095"/>
<organism evidence="2 3">
    <name type="scientific">Tenacibaculum jejuense</name>
    <dbReference type="NCBI Taxonomy" id="584609"/>
    <lineage>
        <taxon>Bacteria</taxon>
        <taxon>Pseudomonadati</taxon>
        <taxon>Bacteroidota</taxon>
        <taxon>Flavobacteriia</taxon>
        <taxon>Flavobacteriales</taxon>
        <taxon>Flavobacteriaceae</taxon>
        <taxon>Tenacibaculum</taxon>
    </lineage>
</organism>
<keyword evidence="1" id="KW-0812">Transmembrane</keyword>
<dbReference type="Proteomes" id="UP000215214">
    <property type="component" value="Chromosome TJEJU"/>
</dbReference>
<dbReference type="OrthoDB" id="9780120at2"/>
<keyword evidence="3" id="KW-1185">Reference proteome</keyword>
<name>A0A238UC50_9FLAO</name>
<evidence type="ECO:0000313" key="2">
    <source>
        <dbReference type="EMBL" id="SNR16751.1"/>
    </source>
</evidence>
<feature type="transmembrane region" description="Helical" evidence="1">
    <location>
        <begin position="166"/>
        <end position="188"/>
    </location>
</feature>
<proteinExistence type="predicted"/>
<reference evidence="2 3" key="1">
    <citation type="submission" date="2017-07" db="EMBL/GenBank/DDBJ databases">
        <authorList>
            <person name="Sun Z.S."/>
            <person name="Albrecht U."/>
            <person name="Echele G."/>
            <person name="Lee C.C."/>
        </authorList>
    </citation>
    <scope>NUCLEOTIDE SEQUENCE [LARGE SCALE GENOMIC DNA]</scope>
    <source>
        <strain evidence="3">type strain: KCTC 22618</strain>
    </source>
</reference>
<dbReference type="RefSeq" id="WP_095073512.1">
    <property type="nucleotide sequence ID" value="NZ_LT899436.1"/>
</dbReference>
<gene>
    <name evidence="2" type="ORF">TJEJU_3095</name>
</gene>
<evidence type="ECO:0000313" key="3">
    <source>
        <dbReference type="Proteomes" id="UP000215214"/>
    </source>
</evidence>
<evidence type="ECO:0000256" key="1">
    <source>
        <dbReference type="SAM" id="Phobius"/>
    </source>
</evidence>
<protein>
    <submittedName>
        <fullName evidence="2">Uncharacterized protein</fullName>
    </submittedName>
</protein>
<dbReference type="EMBL" id="LT899436">
    <property type="protein sequence ID" value="SNR16751.1"/>
    <property type="molecule type" value="Genomic_DNA"/>
</dbReference>
<dbReference type="AlphaFoldDB" id="A0A238UC50"/>
<sequence>MKNTIKLTLIITILLSVFNTVYAQKKVKDTIVIGKEYARSRKLPITVNKGTVIINQIDSLHLVNQIRFHYYEELRKELFKNDFGKDIENIVLKYERIVEENNELFDQLEQKSKAQSDLFKKTISELKKSLDETDRTLNLTQKSLDNANTSIELSMRQIESAQRRQFWKNFGFIGGGIGMGLLLGLLIAN</sequence>
<keyword evidence="1" id="KW-0472">Membrane</keyword>
<accession>A0A238UC50</accession>